<dbReference type="InterPro" id="IPR000719">
    <property type="entry name" value="Prot_kinase_dom"/>
</dbReference>
<dbReference type="PROSITE" id="PS00108">
    <property type="entry name" value="PROTEIN_KINASE_ST"/>
    <property type="match status" value="1"/>
</dbReference>
<keyword evidence="12" id="KW-1185">Reference proteome</keyword>
<gene>
    <name evidence="11" type="ORF">Pflav_011340</name>
</gene>
<keyword evidence="9" id="KW-0472">Membrane</keyword>
<protein>
    <recommendedName>
        <fullName evidence="1">non-specific serine/threonine protein kinase</fullName>
        <ecNumber evidence="1">2.7.11.1</ecNumber>
    </recommendedName>
</protein>
<keyword evidence="3" id="KW-0808">Transferase</keyword>
<dbReference type="SUPFAM" id="SSF56112">
    <property type="entry name" value="Protein kinase-like (PK-like)"/>
    <property type="match status" value="1"/>
</dbReference>
<dbReference type="CDD" id="cd14014">
    <property type="entry name" value="STKc_PknB_like"/>
    <property type="match status" value="1"/>
</dbReference>
<dbReference type="InterPro" id="IPR011009">
    <property type="entry name" value="Kinase-like_dom_sf"/>
</dbReference>
<keyword evidence="2" id="KW-0723">Serine/threonine-protein kinase</keyword>
<evidence type="ECO:0000256" key="3">
    <source>
        <dbReference type="ARBA" id="ARBA00022679"/>
    </source>
</evidence>
<dbReference type="GO" id="GO:0004674">
    <property type="term" value="F:protein serine/threonine kinase activity"/>
    <property type="evidence" value="ECO:0007669"/>
    <property type="project" value="UniProtKB-KW"/>
</dbReference>
<evidence type="ECO:0000256" key="8">
    <source>
        <dbReference type="SAM" id="MobiDB-lite"/>
    </source>
</evidence>
<dbReference type="SMART" id="SM00220">
    <property type="entry name" value="S_TKc"/>
    <property type="match status" value="1"/>
</dbReference>
<keyword evidence="4 7" id="KW-0547">Nucleotide-binding</keyword>
<reference evidence="11 12" key="2">
    <citation type="submission" date="2020-03" db="EMBL/GenBank/DDBJ databases">
        <authorList>
            <person name="Ichikawa N."/>
            <person name="Kimura A."/>
            <person name="Kitahashi Y."/>
            <person name="Uohara A."/>
        </authorList>
    </citation>
    <scope>NUCLEOTIDE SEQUENCE [LARGE SCALE GENOMIC DNA]</scope>
    <source>
        <strain evidence="11 12">NBRC 107702</strain>
    </source>
</reference>
<proteinExistence type="predicted"/>
<feature type="compositionally biased region" description="Low complexity" evidence="8">
    <location>
        <begin position="407"/>
        <end position="418"/>
    </location>
</feature>
<evidence type="ECO:0000256" key="6">
    <source>
        <dbReference type="ARBA" id="ARBA00022840"/>
    </source>
</evidence>
<feature type="binding site" evidence="7">
    <location>
        <position position="42"/>
    </location>
    <ligand>
        <name>ATP</name>
        <dbReference type="ChEBI" id="CHEBI:30616"/>
    </ligand>
</feature>
<reference evidence="11 12" key="1">
    <citation type="submission" date="2020-03" db="EMBL/GenBank/DDBJ databases">
        <title>Whole genome shotgun sequence of Phytohabitans flavus NBRC 107702.</title>
        <authorList>
            <person name="Komaki H."/>
            <person name="Tamura T."/>
        </authorList>
    </citation>
    <scope>NUCLEOTIDE SEQUENCE [LARGE SCALE GENOMIC DNA]</scope>
    <source>
        <strain evidence="11 12">NBRC 107702</strain>
    </source>
</reference>
<evidence type="ECO:0000313" key="12">
    <source>
        <dbReference type="Proteomes" id="UP000502508"/>
    </source>
</evidence>
<dbReference type="PROSITE" id="PS50011">
    <property type="entry name" value="PROTEIN_KINASE_DOM"/>
    <property type="match status" value="1"/>
</dbReference>
<dbReference type="PROSITE" id="PS00107">
    <property type="entry name" value="PROTEIN_KINASE_ATP"/>
    <property type="match status" value="1"/>
</dbReference>
<dbReference type="Pfam" id="PF00069">
    <property type="entry name" value="Pkinase"/>
    <property type="match status" value="1"/>
</dbReference>
<evidence type="ECO:0000256" key="7">
    <source>
        <dbReference type="PROSITE-ProRule" id="PRU10141"/>
    </source>
</evidence>
<evidence type="ECO:0000256" key="2">
    <source>
        <dbReference type="ARBA" id="ARBA00022527"/>
    </source>
</evidence>
<dbReference type="PANTHER" id="PTHR43289:SF6">
    <property type="entry name" value="SERINE_THREONINE-PROTEIN KINASE NEKL-3"/>
    <property type="match status" value="1"/>
</dbReference>
<keyword evidence="6 7" id="KW-0067">ATP-binding</keyword>
<organism evidence="11 12">
    <name type="scientific">Phytohabitans flavus</name>
    <dbReference type="NCBI Taxonomy" id="1076124"/>
    <lineage>
        <taxon>Bacteria</taxon>
        <taxon>Bacillati</taxon>
        <taxon>Actinomycetota</taxon>
        <taxon>Actinomycetes</taxon>
        <taxon>Micromonosporales</taxon>
        <taxon>Micromonosporaceae</taxon>
    </lineage>
</organism>
<keyword evidence="5" id="KW-0418">Kinase</keyword>
<feature type="domain" description="Protein kinase" evidence="10">
    <location>
        <begin position="13"/>
        <end position="272"/>
    </location>
</feature>
<keyword evidence="9" id="KW-0812">Transmembrane</keyword>
<dbReference type="KEGG" id="pfla:Pflav_011340"/>
<dbReference type="Proteomes" id="UP000502508">
    <property type="component" value="Chromosome"/>
</dbReference>
<evidence type="ECO:0000259" key="10">
    <source>
        <dbReference type="PROSITE" id="PS50011"/>
    </source>
</evidence>
<evidence type="ECO:0000256" key="5">
    <source>
        <dbReference type="ARBA" id="ARBA00022777"/>
    </source>
</evidence>
<dbReference type="Gene3D" id="1.10.510.10">
    <property type="entry name" value="Transferase(Phosphotransferase) domain 1"/>
    <property type="match status" value="1"/>
</dbReference>
<evidence type="ECO:0000256" key="1">
    <source>
        <dbReference type="ARBA" id="ARBA00012513"/>
    </source>
</evidence>
<sequence length="458" mass="48526">MSDRANQLVDNRYRLSTLLGEGGMGRVWRARDEMLHRDVAVKELRPAQSLPMEDLELLRTRALREARTIAQLDHRNIVRVLDVVVSDGDPWIVMEYVEARSLADALAAEGPMSPQRAAAVGLDILAALDAAHQAGVLHRDVKPANVLLATDGRAVLTDFGLAVADTDPSLTEAGLVVGSPSFIPPERAADGEVGFASDLWSLGATLYAAVEGKGPYARATPMATLAALATEPPPTPVRAGPLAPALVGLLRRDPDQRISTEVAEQLLRHAAQSEPHPEESATWPVPKRYAVPAVPAVFPVSAGDRRGRRPRRRWWAAGAATAALLLAVTVSVTALVGQSGDPDPGTQPAAAEQNAAVPAGWRRYEANTGVSLPVPDTWQITDTGDRVVLRRPDGVGSSRSRARVPPGRTCSSSSWTGSGRRRGYRTTGGSTWDSSSSPPPRSIGSAAGPAGTASRCTR</sequence>
<feature type="region of interest" description="Disordered" evidence="8">
    <location>
        <begin position="389"/>
        <end position="458"/>
    </location>
</feature>
<dbReference type="Gene3D" id="3.30.200.20">
    <property type="entry name" value="Phosphorylase Kinase, domain 1"/>
    <property type="match status" value="1"/>
</dbReference>
<dbReference type="EMBL" id="AP022870">
    <property type="protein sequence ID" value="BCB74724.1"/>
    <property type="molecule type" value="Genomic_DNA"/>
</dbReference>
<keyword evidence="9" id="KW-1133">Transmembrane helix</keyword>
<feature type="compositionally biased region" description="Low complexity" evidence="8">
    <location>
        <begin position="425"/>
        <end position="451"/>
    </location>
</feature>
<accession>A0A6F8XLM1</accession>
<dbReference type="GO" id="GO:0005524">
    <property type="term" value="F:ATP binding"/>
    <property type="evidence" value="ECO:0007669"/>
    <property type="project" value="UniProtKB-UniRule"/>
</dbReference>
<evidence type="ECO:0000256" key="4">
    <source>
        <dbReference type="ARBA" id="ARBA00022741"/>
    </source>
</evidence>
<dbReference type="InterPro" id="IPR008271">
    <property type="entry name" value="Ser/Thr_kinase_AS"/>
</dbReference>
<dbReference type="RefSeq" id="WP_173034205.1">
    <property type="nucleotide sequence ID" value="NZ_AP022870.1"/>
</dbReference>
<dbReference type="InterPro" id="IPR017441">
    <property type="entry name" value="Protein_kinase_ATP_BS"/>
</dbReference>
<feature type="transmembrane region" description="Helical" evidence="9">
    <location>
        <begin position="314"/>
        <end position="337"/>
    </location>
</feature>
<dbReference type="AlphaFoldDB" id="A0A6F8XLM1"/>
<evidence type="ECO:0000256" key="9">
    <source>
        <dbReference type="SAM" id="Phobius"/>
    </source>
</evidence>
<dbReference type="EC" id="2.7.11.1" evidence="1"/>
<evidence type="ECO:0000313" key="11">
    <source>
        <dbReference type="EMBL" id="BCB74724.1"/>
    </source>
</evidence>
<name>A0A6F8XLM1_9ACTN</name>
<dbReference type="PANTHER" id="PTHR43289">
    <property type="entry name" value="MITOGEN-ACTIVATED PROTEIN KINASE KINASE KINASE 20-RELATED"/>
    <property type="match status" value="1"/>
</dbReference>